<name>A0ABR0R0B8_GOSAR</name>
<comment type="caution">
    <text evidence="2">The sequence shown here is derived from an EMBL/GenBank/DDBJ whole genome shotgun (WGS) entry which is preliminary data.</text>
</comment>
<feature type="compositionally biased region" description="Basic and acidic residues" evidence="1">
    <location>
        <begin position="28"/>
        <end position="42"/>
    </location>
</feature>
<evidence type="ECO:0000313" key="2">
    <source>
        <dbReference type="EMBL" id="KAK5844964.1"/>
    </source>
</evidence>
<reference evidence="2 3" key="1">
    <citation type="submission" date="2023-03" db="EMBL/GenBank/DDBJ databases">
        <title>WGS of Gossypium arboreum.</title>
        <authorList>
            <person name="Yu D."/>
        </authorList>
    </citation>
    <scope>NUCLEOTIDE SEQUENCE [LARGE SCALE GENOMIC DNA]</scope>
    <source>
        <tissue evidence="2">Leaf</tissue>
    </source>
</reference>
<accession>A0ABR0R0B8</accession>
<dbReference type="Proteomes" id="UP001358586">
    <property type="component" value="Chromosome 1"/>
</dbReference>
<gene>
    <name evidence="2" type="ORF">PVK06_001111</name>
</gene>
<sequence length="105" mass="12056">MIIVESLVELVPRKDKFEYSMSNGKRNGGGDHKEDKEEHSDDANGNNSNGKSRNRKRRPNNPKEVEANRAKKSVKKLLNCFIYSGPYRMQNCLERVKLSTTSKKE</sequence>
<proteinExistence type="predicted"/>
<evidence type="ECO:0000313" key="3">
    <source>
        <dbReference type="Proteomes" id="UP001358586"/>
    </source>
</evidence>
<protein>
    <submittedName>
        <fullName evidence="2">Uncharacterized protein</fullName>
    </submittedName>
</protein>
<feature type="region of interest" description="Disordered" evidence="1">
    <location>
        <begin position="14"/>
        <end position="70"/>
    </location>
</feature>
<keyword evidence="3" id="KW-1185">Reference proteome</keyword>
<organism evidence="2 3">
    <name type="scientific">Gossypium arboreum</name>
    <name type="common">Tree cotton</name>
    <name type="synonym">Gossypium nanking</name>
    <dbReference type="NCBI Taxonomy" id="29729"/>
    <lineage>
        <taxon>Eukaryota</taxon>
        <taxon>Viridiplantae</taxon>
        <taxon>Streptophyta</taxon>
        <taxon>Embryophyta</taxon>
        <taxon>Tracheophyta</taxon>
        <taxon>Spermatophyta</taxon>
        <taxon>Magnoliopsida</taxon>
        <taxon>eudicotyledons</taxon>
        <taxon>Gunneridae</taxon>
        <taxon>Pentapetalae</taxon>
        <taxon>rosids</taxon>
        <taxon>malvids</taxon>
        <taxon>Malvales</taxon>
        <taxon>Malvaceae</taxon>
        <taxon>Malvoideae</taxon>
        <taxon>Gossypium</taxon>
    </lineage>
</organism>
<evidence type="ECO:0000256" key="1">
    <source>
        <dbReference type="SAM" id="MobiDB-lite"/>
    </source>
</evidence>
<dbReference type="EMBL" id="JARKNE010000001">
    <property type="protein sequence ID" value="KAK5844964.1"/>
    <property type="molecule type" value="Genomic_DNA"/>
</dbReference>